<gene>
    <name evidence="13" type="ORF">K6753_10460</name>
</gene>
<dbReference type="InterPro" id="IPR051045">
    <property type="entry name" value="TonB-dependent_transducer"/>
</dbReference>
<keyword evidence="9 11" id="KW-0472">Membrane</keyword>
<dbReference type="SUPFAM" id="SSF74653">
    <property type="entry name" value="TolA/TonB C-terminal domain"/>
    <property type="match status" value="1"/>
</dbReference>
<dbReference type="Gene3D" id="3.30.1150.10">
    <property type="match status" value="1"/>
</dbReference>
<keyword evidence="3" id="KW-0813">Transport</keyword>
<keyword evidence="7" id="KW-0653">Protein transport</keyword>
<evidence type="ECO:0000256" key="5">
    <source>
        <dbReference type="ARBA" id="ARBA00022519"/>
    </source>
</evidence>
<evidence type="ECO:0000256" key="7">
    <source>
        <dbReference type="ARBA" id="ARBA00022927"/>
    </source>
</evidence>
<dbReference type="Pfam" id="PF03544">
    <property type="entry name" value="TonB_C"/>
    <property type="match status" value="1"/>
</dbReference>
<dbReference type="InterPro" id="IPR037682">
    <property type="entry name" value="TonB_C"/>
</dbReference>
<evidence type="ECO:0000256" key="6">
    <source>
        <dbReference type="ARBA" id="ARBA00022692"/>
    </source>
</evidence>
<dbReference type="RefSeq" id="WP_223676390.1">
    <property type="nucleotide sequence ID" value="NZ_JAINZW010000004.1"/>
</dbReference>
<feature type="compositionally biased region" description="Basic and acidic residues" evidence="10">
    <location>
        <begin position="74"/>
        <end position="90"/>
    </location>
</feature>
<evidence type="ECO:0000256" key="9">
    <source>
        <dbReference type="ARBA" id="ARBA00023136"/>
    </source>
</evidence>
<comment type="caution">
    <text evidence="13">The sequence shown here is derived from an EMBL/GenBank/DDBJ whole genome shotgun (WGS) entry which is preliminary data.</text>
</comment>
<evidence type="ECO:0000256" key="2">
    <source>
        <dbReference type="ARBA" id="ARBA00006555"/>
    </source>
</evidence>
<dbReference type="InterPro" id="IPR006260">
    <property type="entry name" value="TonB/TolA_C"/>
</dbReference>
<dbReference type="PANTHER" id="PTHR33446">
    <property type="entry name" value="PROTEIN TONB-RELATED"/>
    <property type="match status" value="1"/>
</dbReference>
<evidence type="ECO:0000256" key="3">
    <source>
        <dbReference type="ARBA" id="ARBA00022448"/>
    </source>
</evidence>
<dbReference type="PANTHER" id="PTHR33446:SF2">
    <property type="entry name" value="PROTEIN TONB"/>
    <property type="match status" value="1"/>
</dbReference>
<dbReference type="PROSITE" id="PS52015">
    <property type="entry name" value="TONB_CTD"/>
    <property type="match status" value="1"/>
</dbReference>
<keyword evidence="6 11" id="KW-0812">Transmembrane</keyword>
<keyword evidence="8 11" id="KW-1133">Transmembrane helix</keyword>
<evidence type="ECO:0000256" key="1">
    <source>
        <dbReference type="ARBA" id="ARBA00004383"/>
    </source>
</evidence>
<name>A0ABS7T7U7_9GAMM</name>
<feature type="region of interest" description="Disordered" evidence="10">
    <location>
        <begin position="51"/>
        <end position="145"/>
    </location>
</feature>
<evidence type="ECO:0000256" key="8">
    <source>
        <dbReference type="ARBA" id="ARBA00022989"/>
    </source>
</evidence>
<reference evidence="13 14" key="1">
    <citation type="submission" date="2021-09" db="EMBL/GenBank/DDBJ databases">
        <title>Lysobacter sp. 13A isolated from the river sediment.</title>
        <authorList>
            <person name="Liu H."/>
            <person name="Li S."/>
            <person name="Mao S."/>
        </authorList>
    </citation>
    <scope>NUCLEOTIDE SEQUENCE [LARGE SCALE GENOMIC DNA]</scope>
    <source>
        <strain evidence="13 14">13A</strain>
    </source>
</reference>
<sequence length="217" mass="23102">MPRVPSAPPRRSFQLSDWTPGRRAWLWVAGAFVAGLLLFLLIRPGDDAALPDDATPPTASRADYDPLPAPLPAGEREASGMDDERRRPPEPDEQPQLVETPPPPPPEPPPAPVAPTTPAGVPLASGSRPEPIEGRMPPPSYPALALRRGESGTVVVRAEVGPDGVPTSVSVARSSGSRTLDRAAVSAVNRWQFRPAQLEGRPTVGSVLVPIEFKPQR</sequence>
<dbReference type="EMBL" id="JAINZW010000004">
    <property type="protein sequence ID" value="MBZ4039952.1"/>
    <property type="molecule type" value="Genomic_DNA"/>
</dbReference>
<evidence type="ECO:0000256" key="10">
    <source>
        <dbReference type="SAM" id="MobiDB-lite"/>
    </source>
</evidence>
<dbReference type="Proteomes" id="UP001430954">
    <property type="component" value="Unassembled WGS sequence"/>
</dbReference>
<evidence type="ECO:0000313" key="13">
    <source>
        <dbReference type="EMBL" id="MBZ4039952.1"/>
    </source>
</evidence>
<protein>
    <submittedName>
        <fullName evidence="13">Energy transducer TonB</fullName>
    </submittedName>
</protein>
<organism evidence="13 14">
    <name type="scientific">Novilysobacter selenitireducens</name>
    <dbReference type="NCBI Taxonomy" id="2872639"/>
    <lineage>
        <taxon>Bacteria</taxon>
        <taxon>Pseudomonadati</taxon>
        <taxon>Pseudomonadota</taxon>
        <taxon>Gammaproteobacteria</taxon>
        <taxon>Lysobacterales</taxon>
        <taxon>Lysobacteraceae</taxon>
        <taxon>Novilysobacter</taxon>
    </lineage>
</organism>
<evidence type="ECO:0000313" key="14">
    <source>
        <dbReference type="Proteomes" id="UP001430954"/>
    </source>
</evidence>
<evidence type="ECO:0000259" key="12">
    <source>
        <dbReference type="PROSITE" id="PS52015"/>
    </source>
</evidence>
<evidence type="ECO:0000256" key="4">
    <source>
        <dbReference type="ARBA" id="ARBA00022475"/>
    </source>
</evidence>
<evidence type="ECO:0000256" key="11">
    <source>
        <dbReference type="SAM" id="Phobius"/>
    </source>
</evidence>
<keyword evidence="5" id="KW-0997">Cell inner membrane</keyword>
<keyword evidence="4" id="KW-1003">Cell membrane</keyword>
<keyword evidence="14" id="KW-1185">Reference proteome</keyword>
<comment type="similarity">
    <text evidence="2">Belongs to the TonB family.</text>
</comment>
<comment type="subcellular location">
    <subcellularLocation>
        <location evidence="1">Cell inner membrane</location>
        <topology evidence="1">Single-pass membrane protein</topology>
        <orientation evidence="1">Periplasmic side</orientation>
    </subcellularLocation>
</comment>
<dbReference type="NCBIfam" id="TIGR01352">
    <property type="entry name" value="tonB_Cterm"/>
    <property type="match status" value="1"/>
</dbReference>
<feature type="transmembrane region" description="Helical" evidence="11">
    <location>
        <begin position="24"/>
        <end position="42"/>
    </location>
</feature>
<proteinExistence type="inferred from homology"/>
<accession>A0ABS7T7U7</accession>
<feature type="domain" description="TonB C-terminal" evidence="12">
    <location>
        <begin position="126"/>
        <end position="217"/>
    </location>
</feature>
<feature type="compositionally biased region" description="Pro residues" evidence="10">
    <location>
        <begin position="100"/>
        <end position="115"/>
    </location>
</feature>